<gene>
    <name evidence="2" type="ORF">Pla52o_38120</name>
</gene>
<dbReference type="AlphaFoldDB" id="A0A5C6CC76"/>
<reference evidence="2 3" key="1">
    <citation type="submission" date="2019-02" db="EMBL/GenBank/DDBJ databases">
        <title>Deep-cultivation of Planctomycetes and their phenomic and genomic characterization uncovers novel biology.</title>
        <authorList>
            <person name="Wiegand S."/>
            <person name="Jogler M."/>
            <person name="Boedeker C."/>
            <person name="Pinto D."/>
            <person name="Vollmers J."/>
            <person name="Rivas-Marin E."/>
            <person name="Kohn T."/>
            <person name="Peeters S.H."/>
            <person name="Heuer A."/>
            <person name="Rast P."/>
            <person name="Oberbeckmann S."/>
            <person name="Bunk B."/>
            <person name="Jeske O."/>
            <person name="Meyerdierks A."/>
            <person name="Storesund J.E."/>
            <person name="Kallscheuer N."/>
            <person name="Luecker S."/>
            <person name="Lage O.M."/>
            <person name="Pohl T."/>
            <person name="Merkel B.J."/>
            <person name="Hornburger P."/>
            <person name="Mueller R.-W."/>
            <person name="Bruemmer F."/>
            <person name="Labrenz M."/>
            <person name="Spormann A.M."/>
            <person name="Op Den Camp H."/>
            <person name="Overmann J."/>
            <person name="Amann R."/>
            <person name="Jetten M.S.M."/>
            <person name="Mascher T."/>
            <person name="Medema M.H."/>
            <person name="Devos D.P."/>
            <person name="Kaster A.-K."/>
            <person name="Ovreas L."/>
            <person name="Rohde M."/>
            <person name="Galperin M.Y."/>
            <person name="Jogler C."/>
        </authorList>
    </citation>
    <scope>NUCLEOTIDE SEQUENCE [LARGE SCALE GENOMIC DNA]</scope>
    <source>
        <strain evidence="2 3">Pla52o</strain>
    </source>
</reference>
<protein>
    <submittedName>
        <fullName evidence="2">Uncharacterized protein</fullName>
    </submittedName>
</protein>
<dbReference type="EMBL" id="SJPT01000006">
    <property type="protein sequence ID" value="TWU21625.1"/>
    <property type="molecule type" value="Genomic_DNA"/>
</dbReference>
<dbReference type="Proteomes" id="UP000316304">
    <property type="component" value="Unassembled WGS sequence"/>
</dbReference>
<evidence type="ECO:0000313" key="2">
    <source>
        <dbReference type="EMBL" id="TWU21625.1"/>
    </source>
</evidence>
<proteinExistence type="predicted"/>
<evidence type="ECO:0000313" key="3">
    <source>
        <dbReference type="Proteomes" id="UP000316304"/>
    </source>
</evidence>
<name>A0A5C6CC76_9BACT</name>
<organism evidence="2 3">
    <name type="scientific">Novipirellula galeiformis</name>
    <dbReference type="NCBI Taxonomy" id="2528004"/>
    <lineage>
        <taxon>Bacteria</taxon>
        <taxon>Pseudomonadati</taxon>
        <taxon>Planctomycetota</taxon>
        <taxon>Planctomycetia</taxon>
        <taxon>Pirellulales</taxon>
        <taxon>Pirellulaceae</taxon>
        <taxon>Novipirellula</taxon>
    </lineage>
</organism>
<comment type="caution">
    <text evidence="2">The sequence shown here is derived from an EMBL/GenBank/DDBJ whole genome shotgun (WGS) entry which is preliminary data.</text>
</comment>
<accession>A0A5C6CC76</accession>
<keyword evidence="3" id="KW-1185">Reference proteome</keyword>
<feature type="region of interest" description="Disordered" evidence="1">
    <location>
        <begin position="43"/>
        <end position="133"/>
    </location>
</feature>
<sequence length="133" mass="14162">MQRYRLIQRERNVRERIVLPSSTSNVVTTSATTCTLIRSGNVARGSRVSQPGDEGFTSYAGAYSDGTSPELNTAGVSDRQEKGQDTPLDGESLPLPRCALQSPLGDRKQIAGEATGGDAMSSGGGNPRFRRAM</sequence>
<feature type="compositionally biased region" description="Polar residues" evidence="1">
    <location>
        <begin position="65"/>
        <end position="75"/>
    </location>
</feature>
<evidence type="ECO:0000256" key="1">
    <source>
        <dbReference type="SAM" id="MobiDB-lite"/>
    </source>
</evidence>